<evidence type="ECO:0000313" key="2">
    <source>
        <dbReference type="Proteomes" id="UP000222424"/>
    </source>
</evidence>
<proteinExistence type="predicted"/>
<protein>
    <submittedName>
        <fullName evidence="1">Uncharacterized protein</fullName>
    </submittedName>
</protein>
<dbReference type="EMBL" id="MF498901">
    <property type="protein sequence ID" value="ASU01038.1"/>
    <property type="molecule type" value="Genomic_DNA"/>
</dbReference>
<dbReference type="Proteomes" id="UP000222424">
    <property type="component" value="Genome"/>
</dbReference>
<name>A0A223LFW4_9CAUD</name>
<sequence length="179" mass="20970">MTLLVLYVIIFIYLIEGGECMGNYTGLRMKVYVKPEYRDLIKKVHEYDMEDWGDFVPEYPFLAAFAHKDRNTFIPHGSICYMPESWASWDDDTHVKTIHNGFEHSFNENTGYWTFACSLKNYEGELGIFLESVASQIIQPLMPQYIEVLYEEWTSGKLYEVDTNGEIGIVGYKDYEEDF</sequence>
<evidence type="ECO:0000313" key="1">
    <source>
        <dbReference type="EMBL" id="ASU01038.1"/>
    </source>
</evidence>
<reference evidence="2" key="1">
    <citation type="submission" date="2017-07" db="EMBL/GenBank/DDBJ databases">
        <authorList>
            <person name="Abker F."/>
            <person name="Adetunja A."/>
            <person name="Azinge I."/>
            <person name="Baskerville V."/>
            <person name="Brown C."/>
            <person name="Cabassa I."/>
            <person name="Cannady D."/>
            <person name="Duran G."/>
            <person name="Franklin M."/>
            <person name="Kontchou K."/>
            <person name="Kelly K.-A."/>
            <person name="Mohamed A."/>
            <person name="Okusolubo T."/>
            <person name="Oriala D."/>
            <person name="Shrestha A."/>
            <person name="Song A."/>
            <person name="Spruill R."/>
            <person name="Williams K."/>
            <person name="Nunn R."/>
            <person name="Johnson A."/>
            <person name="Erill I."/>
            <person name="Caruso S.M."/>
        </authorList>
    </citation>
    <scope>NUCLEOTIDE SEQUENCE [LARGE SCALE GENOMIC DNA]</scope>
</reference>
<organism evidence="1 2">
    <name type="scientific">Bacillus phage Anthony</name>
    <dbReference type="NCBI Taxonomy" id="2024253"/>
    <lineage>
        <taxon>Viruses</taxon>
        <taxon>Duplodnaviria</taxon>
        <taxon>Heunggongvirae</taxon>
        <taxon>Uroviricota</taxon>
        <taxon>Caudoviricetes</taxon>
        <taxon>Herelleviridae</taxon>
        <taxon>Bastillevirinae</taxon>
        <taxon>Bastillevirus</taxon>
        <taxon>Bastillevirus CAM003</taxon>
    </lineage>
</organism>
<gene>
    <name evidence="1" type="ORF">ANTHONY_198</name>
</gene>
<accession>A0A223LFW4</accession>